<dbReference type="Gene3D" id="1.20.120.450">
    <property type="entry name" value="dinb family like domain"/>
    <property type="match status" value="1"/>
</dbReference>
<sequence length="173" mass="18864">MSGHATYDFVLPLLIKGLTTYDHVLSKAEEYAKEKGLDVDATFFEARLIEDQLPLSFQVQNTSKLALINLGRLTGESITPFEAEEKTVASLRKVVKKTLHLLKSADAAKAAGKEETEIELPALGGTHKVTAKTAVLNHGLPNFFFHLVTGYSILRAKGVPVGKSDYLSSFLGF</sequence>
<accession>A0A423VML1</accession>
<dbReference type="SUPFAM" id="SSF109854">
    <property type="entry name" value="DinB/YfiT-like putative metalloenzymes"/>
    <property type="match status" value="1"/>
</dbReference>
<keyword evidence="2" id="KW-1185">Reference proteome</keyword>
<dbReference type="AlphaFoldDB" id="A0A423VML1"/>
<dbReference type="STRING" id="1230097.A0A423VML1"/>
<dbReference type="InParanoid" id="A0A423VML1"/>
<dbReference type="Proteomes" id="UP000285146">
    <property type="component" value="Unassembled WGS sequence"/>
</dbReference>
<evidence type="ECO:0000313" key="2">
    <source>
        <dbReference type="Proteomes" id="UP000285146"/>
    </source>
</evidence>
<name>A0A423VML1_9PEZI</name>
<dbReference type="PANTHER" id="PTHR36922">
    <property type="entry name" value="BLL2446 PROTEIN"/>
    <property type="match status" value="1"/>
</dbReference>
<dbReference type="EMBL" id="LKEB01000086">
    <property type="protein sequence ID" value="ROV92246.1"/>
    <property type="molecule type" value="Genomic_DNA"/>
</dbReference>
<dbReference type="OrthoDB" id="3724345at2759"/>
<dbReference type="Pfam" id="PF09351">
    <property type="entry name" value="DUF1993"/>
    <property type="match status" value="1"/>
</dbReference>
<organism evidence="1 2">
    <name type="scientific">Cytospora leucostoma</name>
    <dbReference type="NCBI Taxonomy" id="1230097"/>
    <lineage>
        <taxon>Eukaryota</taxon>
        <taxon>Fungi</taxon>
        <taxon>Dikarya</taxon>
        <taxon>Ascomycota</taxon>
        <taxon>Pezizomycotina</taxon>
        <taxon>Sordariomycetes</taxon>
        <taxon>Sordariomycetidae</taxon>
        <taxon>Diaporthales</taxon>
        <taxon>Cytosporaceae</taxon>
        <taxon>Cytospora</taxon>
    </lineage>
</organism>
<comment type="caution">
    <text evidence="1">The sequence shown here is derived from an EMBL/GenBank/DDBJ whole genome shotgun (WGS) entry which is preliminary data.</text>
</comment>
<dbReference type="InterPro" id="IPR018531">
    <property type="entry name" value="DUF1993"/>
</dbReference>
<dbReference type="InterPro" id="IPR034660">
    <property type="entry name" value="DinB/YfiT-like"/>
</dbReference>
<evidence type="ECO:0000313" key="1">
    <source>
        <dbReference type="EMBL" id="ROV92246.1"/>
    </source>
</evidence>
<gene>
    <name evidence="1" type="ORF">VPNG_09667</name>
</gene>
<reference evidence="1 2" key="1">
    <citation type="submission" date="2015-09" db="EMBL/GenBank/DDBJ databases">
        <title>Host preference determinants of Valsa canker pathogens revealed by comparative genomics.</title>
        <authorList>
            <person name="Yin Z."/>
            <person name="Huang L."/>
        </authorList>
    </citation>
    <scope>NUCLEOTIDE SEQUENCE [LARGE SCALE GENOMIC DNA]</scope>
    <source>
        <strain evidence="1 2">SXYLt</strain>
    </source>
</reference>
<proteinExistence type="predicted"/>
<dbReference type="PANTHER" id="PTHR36922:SF1">
    <property type="entry name" value="DUF1993 DOMAIN-CONTAINING PROTEIN"/>
    <property type="match status" value="1"/>
</dbReference>
<protein>
    <recommendedName>
        <fullName evidence="3">DUF1993 domain-containing protein</fullName>
    </recommendedName>
</protein>
<evidence type="ECO:0008006" key="3">
    <source>
        <dbReference type="Google" id="ProtNLM"/>
    </source>
</evidence>